<feature type="compositionally biased region" description="Acidic residues" evidence="13">
    <location>
        <begin position="1233"/>
        <end position="1255"/>
    </location>
</feature>
<evidence type="ECO:0000256" key="3">
    <source>
        <dbReference type="ARBA" id="ARBA00022553"/>
    </source>
</evidence>
<feature type="compositionally biased region" description="Low complexity" evidence="13">
    <location>
        <begin position="1256"/>
        <end position="1270"/>
    </location>
</feature>
<protein>
    <recommendedName>
        <fullName evidence="10">GON-4-like protein</fullName>
    </recommendedName>
    <alternativeName>
        <fullName evidence="11">GON-4 homolog</fullName>
    </alternativeName>
</protein>
<feature type="compositionally biased region" description="Basic residues" evidence="13">
    <location>
        <begin position="1368"/>
        <end position="1381"/>
    </location>
</feature>
<dbReference type="Gene3D" id="1.20.1160.11">
    <property type="entry name" value="Paired amphipathic helix"/>
    <property type="match status" value="1"/>
</dbReference>
<feature type="region of interest" description="Disordered" evidence="13">
    <location>
        <begin position="1139"/>
        <end position="1383"/>
    </location>
</feature>
<dbReference type="Pfam" id="PF21227">
    <property type="entry name" value="Myb_DNA-binding_7"/>
    <property type="match status" value="1"/>
</dbReference>
<feature type="compositionally biased region" description="Basic and acidic residues" evidence="13">
    <location>
        <begin position="1139"/>
        <end position="1164"/>
    </location>
</feature>
<feature type="compositionally biased region" description="Acidic residues" evidence="13">
    <location>
        <begin position="1324"/>
        <end position="1334"/>
    </location>
</feature>
<evidence type="ECO:0000256" key="9">
    <source>
        <dbReference type="ARBA" id="ARBA00064584"/>
    </source>
</evidence>
<dbReference type="Proteomes" id="UP000472274">
    <property type="component" value="Unplaced"/>
</dbReference>
<keyword evidence="3" id="KW-0597">Phosphoprotein</keyword>
<feature type="compositionally biased region" description="Low complexity" evidence="13">
    <location>
        <begin position="710"/>
        <end position="720"/>
    </location>
</feature>
<dbReference type="SUPFAM" id="SSF46689">
    <property type="entry name" value="Homeodomain-like"/>
    <property type="match status" value="1"/>
</dbReference>
<keyword evidence="7 12" id="KW-0539">Nucleus</keyword>
<evidence type="ECO:0000256" key="11">
    <source>
        <dbReference type="ARBA" id="ARBA00078967"/>
    </source>
</evidence>
<evidence type="ECO:0000256" key="8">
    <source>
        <dbReference type="ARBA" id="ARBA00058628"/>
    </source>
</evidence>
<dbReference type="GO" id="GO:0005634">
    <property type="term" value="C:nucleus"/>
    <property type="evidence" value="ECO:0007669"/>
    <property type="project" value="UniProtKB-SubCell"/>
</dbReference>
<feature type="compositionally biased region" description="Acidic residues" evidence="13">
    <location>
        <begin position="134"/>
        <end position="165"/>
    </location>
</feature>
<dbReference type="GO" id="GO:0006355">
    <property type="term" value="P:regulation of DNA-templated transcription"/>
    <property type="evidence" value="ECO:0007669"/>
    <property type="project" value="InterPro"/>
</dbReference>
<name>A0A674JXK9_9SAUR</name>
<comment type="function">
    <text evidence="8">Has transcriptional repressor activity, probably as part of a complex with YY1, SIN3A and HDAC1. Required for B cell lymphopoiesis.</text>
</comment>
<keyword evidence="6" id="KW-0804">Transcription</keyword>
<keyword evidence="2" id="KW-0678">Repressor</keyword>
<feature type="region of interest" description="Disordered" evidence="13">
    <location>
        <begin position="16"/>
        <end position="49"/>
    </location>
</feature>
<evidence type="ECO:0000256" key="1">
    <source>
        <dbReference type="ARBA" id="ARBA00004123"/>
    </source>
</evidence>
<gene>
    <name evidence="14" type="primary">LOC112110478</name>
</gene>
<feature type="region of interest" description="Disordered" evidence="13">
    <location>
        <begin position="311"/>
        <end position="347"/>
    </location>
</feature>
<dbReference type="InterPro" id="IPR052435">
    <property type="entry name" value="YY1-Transcr_Regul"/>
</dbReference>
<feature type="region of interest" description="Disordered" evidence="13">
    <location>
        <begin position="1036"/>
        <end position="1059"/>
    </location>
</feature>
<evidence type="ECO:0000256" key="12">
    <source>
        <dbReference type="PROSITE-ProRule" id="PRU00810"/>
    </source>
</evidence>
<dbReference type="GeneTree" id="ENSGT00390000016256"/>
<dbReference type="SUPFAM" id="SSF47762">
    <property type="entry name" value="PAH2 domain"/>
    <property type="match status" value="2"/>
</dbReference>
<feature type="compositionally biased region" description="Basic and acidic residues" evidence="13">
    <location>
        <begin position="1660"/>
        <end position="1671"/>
    </location>
</feature>
<evidence type="ECO:0000256" key="2">
    <source>
        <dbReference type="ARBA" id="ARBA00022491"/>
    </source>
</evidence>
<accession>A0A674JXK9</accession>
<dbReference type="PANTHER" id="PTHR16088">
    <property type="entry name" value="YY1 ASSOCIATED PROTEIN-RELATED"/>
    <property type="match status" value="1"/>
</dbReference>
<dbReference type="PROSITE" id="PS51477">
    <property type="entry name" value="PAH"/>
    <property type="match status" value="1"/>
</dbReference>
<feature type="compositionally biased region" description="Basic and acidic residues" evidence="13">
    <location>
        <begin position="1844"/>
        <end position="1853"/>
    </location>
</feature>
<feature type="region of interest" description="Disordered" evidence="13">
    <location>
        <begin position="1659"/>
        <end position="1795"/>
    </location>
</feature>
<dbReference type="InterPro" id="IPR049257">
    <property type="entry name" value="Gon4l/CASP8AP2_myb-like"/>
</dbReference>
<reference evidence="14" key="1">
    <citation type="submission" date="2025-08" db="UniProtKB">
        <authorList>
            <consortium name="Ensembl"/>
        </authorList>
    </citation>
    <scope>IDENTIFICATION</scope>
</reference>
<keyword evidence="15" id="KW-1185">Reference proteome</keyword>
<proteinExistence type="predicted"/>
<dbReference type="FunFam" id="1.10.10.60:FF:000191">
    <property type="entry name" value="GON-4-like protein isoform X1"/>
    <property type="match status" value="1"/>
</dbReference>
<feature type="region of interest" description="Disordered" evidence="13">
    <location>
        <begin position="705"/>
        <end position="729"/>
    </location>
</feature>
<comment type="subunit">
    <text evidence="9">Found in a complex with YY1, SIN3A and HDAC1.</text>
</comment>
<dbReference type="Pfam" id="PF02671">
    <property type="entry name" value="PAH"/>
    <property type="match status" value="2"/>
</dbReference>
<dbReference type="InterPro" id="IPR009057">
    <property type="entry name" value="Homeodomain-like_sf"/>
</dbReference>
<evidence type="ECO:0000256" key="10">
    <source>
        <dbReference type="ARBA" id="ARBA00072086"/>
    </source>
</evidence>
<evidence type="ECO:0000256" key="4">
    <source>
        <dbReference type="ARBA" id="ARBA00022737"/>
    </source>
</evidence>
<evidence type="ECO:0000256" key="13">
    <source>
        <dbReference type="SAM" id="MobiDB-lite"/>
    </source>
</evidence>
<evidence type="ECO:0000256" key="7">
    <source>
        <dbReference type="ARBA" id="ARBA00023242"/>
    </source>
</evidence>
<dbReference type="InterPro" id="IPR036600">
    <property type="entry name" value="PAH_sf"/>
</dbReference>
<dbReference type="GO" id="GO:0003712">
    <property type="term" value="F:transcription coregulator activity"/>
    <property type="evidence" value="ECO:0007669"/>
    <property type="project" value="TreeGrafter"/>
</dbReference>
<feature type="compositionally biased region" description="Acidic residues" evidence="13">
    <location>
        <begin position="314"/>
        <end position="341"/>
    </location>
</feature>
<comment type="subcellular location">
    <subcellularLocation>
        <location evidence="1 12">Nucleus</location>
    </subcellularLocation>
</comment>
<feature type="region of interest" description="Disordered" evidence="13">
    <location>
        <begin position="1930"/>
        <end position="1963"/>
    </location>
</feature>
<keyword evidence="4" id="KW-0677">Repeat</keyword>
<evidence type="ECO:0000256" key="5">
    <source>
        <dbReference type="ARBA" id="ARBA00023015"/>
    </source>
</evidence>
<feature type="compositionally biased region" description="Polar residues" evidence="13">
    <location>
        <begin position="1672"/>
        <end position="1682"/>
    </location>
</feature>
<feature type="region of interest" description="Disordered" evidence="13">
    <location>
        <begin position="130"/>
        <end position="199"/>
    </location>
</feature>
<feature type="compositionally biased region" description="Polar residues" evidence="13">
    <location>
        <begin position="1763"/>
        <end position="1774"/>
    </location>
</feature>
<dbReference type="CDD" id="cd12202">
    <property type="entry name" value="CASP8AP2"/>
    <property type="match status" value="1"/>
</dbReference>
<evidence type="ECO:0000256" key="6">
    <source>
        <dbReference type="ARBA" id="ARBA00023163"/>
    </source>
</evidence>
<organism evidence="14 15">
    <name type="scientific">Terrapene triunguis</name>
    <name type="common">Three-toed box turtle</name>
    <dbReference type="NCBI Taxonomy" id="2587831"/>
    <lineage>
        <taxon>Eukaryota</taxon>
        <taxon>Metazoa</taxon>
        <taxon>Chordata</taxon>
        <taxon>Craniata</taxon>
        <taxon>Vertebrata</taxon>
        <taxon>Euteleostomi</taxon>
        <taxon>Archelosauria</taxon>
        <taxon>Testudinata</taxon>
        <taxon>Testudines</taxon>
        <taxon>Cryptodira</taxon>
        <taxon>Durocryptodira</taxon>
        <taxon>Testudinoidea</taxon>
        <taxon>Emydidae</taxon>
        <taxon>Terrapene</taxon>
    </lineage>
</organism>
<dbReference type="FunFam" id="1.20.1160.11:FF:000006">
    <property type="entry name" value="GON-4-like protein isoform X1"/>
    <property type="match status" value="1"/>
</dbReference>
<sequence>CRALCHGTTLTLLRSLPTGEQDLEEGERRKKRRKATKRKREERGQEEEASLACDIKLDDMLDRTLEDGAKQHNLTVVNVRNILHVSGVEWRCMSVLRKGIDPVYLPGKMLARLRLAYRIAQDFINRPPQFVDIPLEEDDSSDEEYQPEDEDEDETAEESLLESDVESTASSPRGAKRSRTRQSSDMIETDEEGATLSEVEKVSTPLIRHISAEVVPMGPPPPPKPKQSGDSTFMEKLHAVDEELASSPVCMDSYQSLDDSLIAFRTRSKRPLKDVPLGQLEAELRAPDITPDMYDPNTADDEDWKRWLGGLMNDDVESEDEADDDDDPEYNFLEDLDEPDTEDFRNDRAVRITKKEVNELMEELFETFQDEMGFSNMEDEGPEDEDTVAESRPNFNTPQALRFEEPLANLLNEQHRTVKEQLEQLRIKKSSTKQPQEMERSKPQIEKPLQTLVLDMEQRKRLHQQMQQHVQLLTQIHLLTSSNPSLSSEASTTRMFLTELSNFAHSSMLLRQQFHPKFQTVFQPCNLKGALQLIEDFHAQVKVDWSPRKTVKKTNEFPCLPKQVAWILATRKVFMYPELLPICSLKAKAPQNKIIFTKAEDNLLALGLKHFEGTEFPKPLISKYLLPAKTAHQLTVRIKNLNMNRAPDNIIRYYKRTKQLPILFKCCEEIQPSECKPPVEREEQHLPFWLKASLSSIQRELKQLAEDAGEAAGSPSAESALLRAEKETSESQCDEKYPLLMPKGIVLTLKPLANRFSRRAWRRQGSAALKPLLIRPSPCLQPSANTINIQKAAVKLPQSEAPPSKVVVQIPRLIQPATIMQTMPGMQHLNIPSAVGSGDCFEFQSVLSTLQSDSRTSLPAAVPPALVSSTPVTFQTKMMPALTASKIRKPCVRRGYQKKKGTKSTPLIKAAPLIHPAPVIFTVPAATVKVVSIGNGCNMIQPINTTVGRGTQAIPITTLLVNPTTFPCPLNQPLVSSSIPPLIASPNSVGLPASSTAEDKEQLNPVPSCLAVNDENSFPIAEPKVEPQELYSSCSAISPKKEHSTGPATPDNDSQEKVKESECYSWIVVETMEKKALEPLPMDLLPHLEVLGETVKTEPEDSSDALEEINPTQEKKNLNAEIKEEFILDLGQELDMEVTSEHLSEQKAIKKECTSHQEKGRDVEAPTQDEQQLEDIDTAGVEMSNESSKNASHSTDVDAEFSSPLGKPEDSSSVDGHSMGTPAGPEAVGEKDGQEEEEEEDFDDFTQDEEDEEEMSSASEESVLSVPELQETMEKLTWLATERRLSQEGDSEEENSQEENSEPEEEEEEEGEGEGMESLQKEDEMTDEIAEDAAEEPKSAFIFTKVAPEVETNRMPPDENAKVPGKNRNSHRARNKRGRTRASKDTSKLLLLYDEEILERDPLREQKDLAFAQAYLNRVREALRNVPGKYEDFLRVIYEFETSTHKPTAVDLYSTLQTLLQEWPQLLTDFAAFLLPEQALECGLFEEQQAFDKSRKFLRQLEICFAENPTHHQKIIKVLQSCADCLPQDIAELKTQMWQLLKGHDHLQDEFSIFFDHLRPSASRIGDFEEINWTEEKEYEFDGFEEVSLPDVEEEEETPKMHTASKNKKRKEIGGQNNDKEMEWVDGVKECSCSCHEGSSDPKLKKSKRRTCSHSSCKVCDSKSYKNKDSQELTNSLTQRELSPQPEEKEPAEESLEYRDEVENGQSRTKTMSRKADSLSSGLLNQRRGGTGEGSLGLAKHVLGSDSATRTGCTGADHFPGRRSQQNVALQFKSSVKPGHAPSKSGGREMERLSFPLKGKPEVRRNWLGAVRKLRLKILDKSSHLQVPSDRVLSEADGTGFPSDKGEREDEQQQKIMEATVCAKNSKVSSTGEKVVLWTREADRVILTTCQERGAHLETFSAISQELGNKTASEVSHRFRELMRLFHTSYDGSSEDEEDATSTSNTDQLSDKDLLLSEEEQDD</sequence>
<feature type="compositionally biased region" description="Acidic residues" evidence="13">
    <location>
        <begin position="1289"/>
        <end position="1315"/>
    </location>
</feature>
<feature type="region of interest" description="Disordered" evidence="13">
    <location>
        <begin position="1827"/>
        <end position="1853"/>
    </location>
</feature>
<feature type="compositionally biased region" description="Polar residues" evidence="13">
    <location>
        <begin position="1184"/>
        <end position="1194"/>
    </location>
</feature>
<feature type="region of interest" description="Disordered" evidence="13">
    <location>
        <begin position="1589"/>
        <end position="1621"/>
    </location>
</feature>
<evidence type="ECO:0000313" key="14">
    <source>
        <dbReference type="Ensembl" id="ENSTMTP00000025368.1"/>
    </source>
</evidence>
<dbReference type="InterPro" id="IPR003822">
    <property type="entry name" value="PAH"/>
</dbReference>
<feature type="compositionally biased region" description="Basic residues" evidence="13">
    <location>
        <begin position="29"/>
        <end position="40"/>
    </location>
</feature>
<evidence type="ECO:0000313" key="15">
    <source>
        <dbReference type="Proteomes" id="UP000472274"/>
    </source>
</evidence>
<dbReference type="Gene3D" id="1.10.10.60">
    <property type="entry name" value="Homeodomain-like"/>
    <property type="match status" value="1"/>
</dbReference>
<reference evidence="14" key="2">
    <citation type="submission" date="2025-09" db="UniProtKB">
        <authorList>
            <consortium name="Ensembl"/>
        </authorList>
    </citation>
    <scope>IDENTIFICATION</scope>
</reference>
<keyword evidence="5" id="KW-0805">Transcription regulation</keyword>
<dbReference type="Ensembl" id="ENSTMTT00000026274.1">
    <property type="protein sequence ID" value="ENSTMTP00000025368.1"/>
    <property type="gene ID" value="ENSTMTG00000018062.1"/>
</dbReference>
<dbReference type="PANTHER" id="PTHR16088:SF3">
    <property type="entry name" value="GON-4-LIKE PROTEIN"/>
    <property type="match status" value="1"/>
</dbReference>